<feature type="transmembrane region" description="Helical" evidence="1">
    <location>
        <begin position="42"/>
        <end position="60"/>
    </location>
</feature>
<keyword evidence="1" id="KW-0812">Transmembrane</keyword>
<keyword evidence="1" id="KW-0472">Membrane</keyword>
<dbReference type="RefSeq" id="WP_006630767.1">
    <property type="nucleotide sequence ID" value="NZ_AOJD01000081.1"/>
</dbReference>
<evidence type="ECO:0000313" key="3">
    <source>
        <dbReference type="Proteomes" id="UP000011523"/>
    </source>
</evidence>
<accession>M0DCB8</accession>
<feature type="transmembrane region" description="Helical" evidence="1">
    <location>
        <begin position="12"/>
        <end position="30"/>
    </location>
</feature>
<keyword evidence="3" id="KW-1185">Reference proteome</keyword>
<protein>
    <submittedName>
        <fullName evidence="2">Uncharacterized protein</fullName>
    </submittedName>
</protein>
<dbReference type="AlphaFoldDB" id="M0DCB8"/>
<organism evidence="2 3">
    <name type="scientific">Halorubrum tebenquichense DSM 14210</name>
    <dbReference type="NCBI Taxonomy" id="1227485"/>
    <lineage>
        <taxon>Archaea</taxon>
        <taxon>Methanobacteriati</taxon>
        <taxon>Methanobacteriota</taxon>
        <taxon>Stenosarchaea group</taxon>
        <taxon>Halobacteria</taxon>
        <taxon>Halobacteriales</taxon>
        <taxon>Haloferacaceae</taxon>
        <taxon>Halorubrum</taxon>
    </lineage>
</organism>
<gene>
    <name evidence="2" type="ORF">C472_15699</name>
</gene>
<comment type="caution">
    <text evidence="2">The sequence shown here is derived from an EMBL/GenBank/DDBJ whole genome shotgun (WGS) entry which is preliminary data.</text>
</comment>
<proteinExistence type="predicted"/>
<evidence type="ECO:0000256" key="1">
    <source>
        <dbReference type="SAM" id="Phobius"/>
    </source>
</evidence>
<reference evidence="2 3" key="1">
    <citation type="journal article" date="2014" name="PLoS Genet.">
        <title>Phylogenetically driven sequencing of extremely halophilic archaea reveals strategies for static and dynamic osmo-response.</title>
        <authorList>
            <person name="Becker E.A."/>
            <person name="Seitzer P.M."/>
            <person name="Tritt A."/>
            <person name="Larsen D."/>
            <person name="Krusor M."/>
            <person name="Yao A.I."/>
            <person name="Wu D."/>
            <person name="Madern D."/>
            <person name="Eisen J.A."/>
            <person name="Darling A.E."/>
            <person name="Facciotti M.T."/>
        </authorList>
    </citation>
    <scope>NUCLEOTIDE SEQUENCE [LARGE SCALE GENOMIC DNA]</scope>
    <source>
        <strain evidence="2 3">DSM 14210</strain>
    </source>
</reference>
<dbReference type="OrthoDB" id="326934at2157"/>
<evidence type="ECO:0000313" key="2">
    <source>
        <dbReference type="EMBL" id="ELZ32392.1"/>
    </source>
</evidence>
<dbReference type="EMBL" id="AOJD01000081">
    <property type="protein sequence ID" value="ELZ32392.1"/>
    <property type="molecule type" value="Genomic_DNA"/>
</dbReference>
<keyword evidence="1" id="KW-1133">Transmembrane helix</keyword>
<name>M0DCB8_9EURY</name>
<dbReference type="Proteomes" id="UP000011523">
    <property type="component" value="Unassembled WGS sequence"/>
</dbReference>
<sequence length="66" mass="7559">MNEVRRFDLENPWVFLFATIVTWVVVISTIQTVLFDGELTGAVIRGTGSGFVCGITMLYLRKKDWF</sequence>